<keyword evidence="3" id="KW-1185">Reference proteome</keyword>
<name>A0AAE9Y9F6_9ACTN</name>
<dbReference type="InterPro" id="IPR008258">
    <property type="entry name" value="Transglycosylase_SLT_dom_1"/>
</dbReference>
<dbReference type="Gene3D" id="1.10.530.10">
    <property type="match status" value="1"/>
</dbReference>
<sequence>MSTQTTPPRRRPVAVALAAVIALALLLGTTGCTPEETSKQAIRQTFPASVVDKAMRVAHCESRYTPDAVSRSGDYGLFQINKVTWEKTVKGWGYTWNQMFDPYINSRVALKIYQLAGNSWQPWSCRGA</sequence>
<evidence type="ECO:0000313" key="3">
    <source>
        <dbReference type="Proteomes" id="UP001216390"/>
    </source>
</evidence>
<dbReference type="Pfam" id="PF01464">
    <property type="entry name" value="SLT"/>
    <property type="match status" value="1"/>
</dbReference>
<dbReference type="Proteomes" id="UP001216390">
    <property type="component" value="Chromosome"/>
</dbReference>
<dbReference type="AlphaFoldDB" id="A0AAE9Y9F6"/>
<evidence type="ECO:0000313" key="2">
    <source>
        <dbReference type="EMBL" id="WCO67033.1"/>
    </source>
</evidence>
<organism evidence="2 3">
    <name type="scientific">Iamia majanohamensis</name>
    <dbReference type="NCBI Taxonomy" id="467976"/>
    <lineage>
        <taxon>Bacteria</taxon>
        <taxon>Bacillati</taxon>
        <taxon>Actinomycetota</taxon>
        <taxon>Acidimicrobiia</taxon>
        <taxon>Acidimicrobiales</taxon>
        <taxon>Iamiaceae</taxon>
        <taxon>Iamia</taxon>
    </lineage>
</organism>
<reference evidence="2" key="1">
    <citation type="submission" date="2023-01" db="EMBL/GenBank/DDBJ databases">
        <title>The diversity of Class Acidimicrobiia in South China Sea sediment environments and the proposal of Iamia marina sp. nov., a novel species of the genus Iamia.</title>
        <authorList>
            <person name="He Y."/>
            <person name="Tian X."/>
        </authorList>
    </citation>
    <scope>NUCLEOTIDE SEQUENCE</scope>
    <source>
        <strain evidence="2">DSM 19957</strain>
    </source>
</reference>
<feature type="domain" description="Transglycosylase SLT" evidence="1">
    <location>
        <begin position="54"/>
        <end position="112"/>
    </location>
</feature>
<dbReference type="KEGG" id="ima:PO878_21310"/>
<dbReference type="SUPFAM" id="SSF53955">
    <property type="entry name" value="Lysozyme-like"/>
    <property type="match status" value="1"/>
</dbReference>
<proteinExistence type="predicted"/>
<dbReference type="EMBL" id="CP116942">
    <property type="protein sequence ID" value="WCO67033.1"/>
    <property type="molecule type" value="Genomic_DNA"/>
</dbReference>
<evidence type="ECO:0000259" key="1">
    <source>
        <dbReference type="Pfam" id="PF01464"/>
    </source>
</evidence>
<dbReference type="InterPro" id="IPR023346">
    <property type="entry name" value="Lysozyme-like_dom_sf"/>
</dbReference>
<accession>A0AAE9Y9F6</accession>
<protein>
    <submittedName>
        <fullName evidence="2">Transglycosylase SLT domain-containing protein</fullName>
    </submittedName>
</protein>
<dbReference type="RefSeq" id="WP_272736555.1">
    <property type="nucleotide sequence ID" value="NZ_CP116942.1"/>
</dbReference>
<gene>
    <name evidence="2" type="ORF">PO878_21310</name>
</gene>